<proteinExistence type="predicted"/>
<evidence type="ECO:0000313" key="2">
    <source>
        <dbReference type="EMBL" id="MDQ7918607.1"/>
    </source>
</evidence>
<comment type="caution">
    <text evidence="2">The sequence shown here is derived from an EMBL/GenBank/DDBJ whole genome shotgun (WGS) entry which is preliminary data.</text>
</comment>
<evidence type="ECO:0000256" key="1">
    <source>
        <dbReference type="SAM" id="SignalP"/>
    </source>
</evidence>
<feature type="signal peptide" evidence="1">
    <location>
        <begin position="1"/>
        <end position="27"/>
    </location>
</feature>
<feature type="chain" id="PRO_5047257745" description="Lipoprotein" evidence="1">
    <location>
        <begin position="28"/>
        <end position="181"/>
    </location>
</feature>
<sequence length="181" mass="19547">MKKDQKEHGLKRILPVLLLLLSCSFFMSCEEEDEDDERATMCYEVSGNYLTVNCMYNSSGSCESENKNSLGNYDTWQACYNDMSDVVDNYAATGNISPGPNSNGGGGGSGDGGGGSSANCDLAYYNGPEFDIQVDSQCKAAFVYDCVGEIEARNASCDLYYEYGNAVWTGPGSLPDCPYCN</sequence>
<dbReference type="Proteomes" id="UP001230915">
    <property type="component" value="Unassembled WGS sequence"/>
</dbReference>
<evidence type="ECO:0008006" key="4">
    <source>
        <dbReference type="Google" id="ProtNLM"/>
    </source>
</evidence>
<accession>A0ABU1A4I1</accession>
<organism evidence="2 3">
    <name type="scientific">Mesonia profundi</name>
    <dbReference type="NCBI Taxonomy" id="3070998"/>
    <lineage>
        <taxon>Bacteria</taxon>
        <taxon>Pseudomonadati</taxon>
        <taxon>Bacteroidota</taxon>
        <taxon>Flavobacteriia</taxon>
        <taxon>Flavobacteriales</taxon>
        <taxon>Flavobacteriaceae</taxon>
        <taxon>Mesonia</taxon>
    </lineage>
</organism>
<name>A0ABU1A4I1_9FLAO</name>
<dbReference type="RefSeq" id="WP_308865606.1">
    <property type="nucleotide sequence ID" value="NZ_JAVHUL010000055.1"/>
</dbReference>
<gene>
    <name evidence="2" type="ORF">RBU60_13590</name>
</gene>
<reference evidence="2 3" key="1">
    <citation type="submission" date="2023-08" db="EMBL/GenBank/DDBJ databases">
        <title>Mesonia sp. MT50, isolated from deep-sea sediment of the Mariana Trench.</title>
        <authorList>
            <person name="Fu H."/>
        </authorList>
    </citation>
    <scope>NUCLEOTIDE SEQUENCE [LARGE SCALE GENOMIC DNA]</scope>
    <source>
        <strain evidence="2 3">MT50</strain>
    </source>
</reference>
<evidence type="ECO:0000313" key="3">
    <source>
        <dbReference type="Proteomes" id="UP001230915"/>
    </source>
</evidence>
<dbReference type="EMBL" id="JAVHUL010000055">
    <property type="protein sequence ID" value="MDQ7918607.1"/>
    <property type="molecule type" value="Genomic_DNA"/>
</dbReference>
<dbReference type="PROSITE" id="PS51257">
    <property type="entry name" value="PROKAR_LIPOPROTEIN"/>
    <property type="match status" value="1"/>
</dbReference>
<protein>
    <recommendedName>
        <fullName evidence="4">Lipoprotein</fullName>
    </recommendedName>
</protein>
<keyword evidence="3" id="KW-1185">Reference proteome</keyword>
<keyword evidence="1" id="KW-0732">Signal</keyword>